<accession>A0A1N7J3Z7</accession>
<evidence type="ECO:0000256" key="7">
    <source>
        <dbReference type="RuleBase" id="RU362028"/>
    </source>
</evidence>
<dbReference type="Pfam" id="PF01479">
    <property type="entry name" value="S4"/>
    <property type="match status" value="1"/>
</dbReference>
<dbReference type="EMBL" id="FTOD01000001">
    <property type="protein sequence ID" value="SIS44073.1"/>
    <property type="molecule type" value="Genomic_DNA"/>
</dbReference>
<dbReference type="InterPro" id="IPR006224">
    <property type="entry name" value="PsdUridine_synth_RluA-like_CS"/>
</dbReference>
<dbReference type="GO" id="GO:0003723">
    <property type="term" value="F:RNA binding"/>
    <property type="evidence" value="ECO:0007669"/>
    <property type="project" value="UniProtKB-KW"/>
</dbReference>
<dbReference type="InterPro" id="IPR020103">
    <property type="entry name" value="PsdUridine_synth_cat_dom_sf"/>
</dbReference>
<dbReference type="PROSITE" id="PS50889">
    <property type="entry name" value="S4"/>
    <property type="match status" value="1"/>
</dbReference>
<dbReference type="RefSeq" id="WP_076523328.1">
    <property type="nucleotide sequence ID" value="NZ_CP048103.1"/>
</dbReference>
<evidence type="ECO:0000313" key="9">
    <source>
        <dbReference type="EMBL" id="SIS44073.1"/>
    </source>
</evidence>
<dbReference type="AlphaFoldDB" id="A0A1N7J3Z7"/>
<dbReference type="NCBIfam" id="TIGR00005">
    <property type="entry name" value="rluA_subfam"/>
    <property type="match status" value="1"/>
</dbReference>
<dbReference type="PROSITE" id="PS01129">
    <property type="entry name" value="PSI_RLU"/>
    <property type="match status" value="1"/>
</dbReference>
<dbReference type="FunFam" id="3.30.2350.10:FF:000006">
    <property type="entry name" value="Pseudouridine synthase"/>
    <property type="match status" value="1"/>
</dbReference>
<dbReference type="InterPro" id="IPR006145">
    <property type="entry name" value="PsdUridine_synth_RsuA/RluA"/>
</dbReference>
<dbReference type="SUPFAM" id="SSF55120">
    <property type="entry name" value="Pseudouridine synthase"/>
    <property type="match status" value="1"/>
</dbReference>
<evidence type="ECO:0000256" key="5">
    <source>
        <dbReference type="PIRSR" id="PIRSR606225-1"/>
    </source>
</evidence>
<evidence type="ECO:0000256" key="1">
    <source>
        <dbReference type="ARBA" id="ARBA00000073"/>
    </source>
</evidence>
<protein>
    <recommendedName>
        <fullName evidence="7">Pseudouridine synthase</fullName>
        <ecNumber evidence="7">5.4.99.-</ecNumber>
    </recommendedName>
</protein>
<dbReference type="InterPro" id="IPR050188">
    <property type="entry name" value="RluA_PseudoU_synthase"/>
</dbReference>
<organism evidence="9 10">
    <name type="scientific">Kroppenstedtia eburnea</name>
    <dbReference type="NCBI Taxonomy" id="714067"/>
    <lineage>
        <taxon>Bacteria</taxon>
        <taxon>Bacillati</taxon>
        <taxon>Bacillota</taxon>
        <taxon>Bacilli</taxon>
        <taxon>Bacillales</taxon>
        <taxon>Thermoactinomycetaceae</taxon>
        <taxon>Kroppenstedtia</taxon>
    </lineage>
</organism>
<feature type="active site" evidence="5">
    <location>
        <position position="142"/>
    </location>
</feature>
<dbReference type="GO" id="GO:0000455">
    <property type="term" value="P:enzyme-directed rRNA pseudouridine synthesis"/>
    <property type="evidence" value="ECO:0007669"/>
    <property type="project" value="TreeGrafter"/>
</dbReference>
<gene>
    <name evidence="9" type="ORF">SAMN05421790_101694</name>
</gene>
<keyword evidence="3 6" id="KW-0694">RNA-binding</keyword>
<comment type="catalytic activity">
    <reaction evidence="1 7">
        <text>a uridine in RNA = a pseudouridine in RNA</text>
        <dbReference type="Rhea" id="RHEA:48348"/>
        <dbReference type="Rhea" id="RHEA-COMP:12068"/>
        <dbReference type="Rhea" id="RHEA-COMP:12069"/>
        <dbReference type="ChEBI" id="CHEBI:65314"/>
        <dbReference type="ChEBI" id="CHEBI:65315"/>
    </reaction>
</comment>
<comment type="function">
    <text evidence="7">Responsible for synthesis of pseudouridine from uracil.</text>
</comment>
<dbReference type="PANTHER" id="PTHR21600">
    <property type="entry name" value="MITOCHONDRIAL RNA PSEUDOURIDINE SYNTHASE"/>
    <property type="match status" value="1"/>
</dbReference>
<dbReference type="OrthoDB" id="9773999at2"/>
<reference evidence="10" key="1">
    <citation type="submission" date="2017-01" db="EMBL/GenBank/DDBJ databases">
        <authorList>
            <person name="Varghese N."/>
            <person name="Submissions S."/>
        </authorList>
    </citation>
    <scope>NUCLEOTIDE SEQUENCE [LARGE SCALE GENOMIC DNA]</scope>
    <source>
        <strain evidence="10">DSM 45196</strain>
    </source>
</reference>
<dbReference type="InterPro" id="IPR036986">
    <property type="entry name" value="S4_RNA-bd_sf"/>
</dbReference>
<dbReference type="SMART" id="SM00363">
    <property type="entry name" value="S4"/>
    <property type="match status" value="1"/>
</dbReference>
<comment type="similarity">
    <text evidence="2 7">Belongs to the pseudouridine synthase RluA family.</text>
</comment>
<dbReference type="Gene3D" id="3.10.290.10">
    <property type="entry name" value="RNA-binding S4 domain"/>
    <property type="match status" value="1"/>
</dbReference>
<name>A0A1N7J3Z7_9BACL</name>
<dbReference type="PANTHER" id="PTHR21600:SF44">
    <property type="entry name" value="RIBOSOMAL LARGE SUBUNIT PSEUDOURIDINE SYNTHASE D"/>
    <property type="match status" value="1"/>
</dbReference>
<evidence type="ECO:0000259" key="8">
    <source>
        <dbReference type="SMART" id="SM00363"/>
    </source>
</evidence>
<evidence type="ECO:0000256" key="3">
    <source>
        <dbReference type="ARBA" id="ARBA00022884"/>
    </source>
</evidence>
<dbReference type="InterPro" id="IPR002942">
    <property type="entry name" value="S4_RNA-bd"/>
</dbReference>
<sequence length="310" mass="34893">MTAEEEIRSWRADESDAGERVDKFLAGKEADWSRMAVQSWIREHRVRVDGRIVKSNHRLQGGEQVEVAVPPPEEAEVKPEALPLEVVFEDGDVIMVNKPRGMVVHPAPGSPSGTLVNALLAHCDDLSGIGGVLRPGIVHRIDKDTSGLIMVAKNDFAHRSLAAQLKNHTVDREYTALVQGNIPHDRGTVDAPIGRDPHHRKRMAVEHRHGKPAVTHFEVIERFSRATLIRCRLETGRTHQIRVHMKSIGHPLVGDPVYSTRYRDFPIDGQALHARLLGFDHPRTGERICRELEMPEDMRSLVEGFRRETL</sequence>
<dbReference type="CDD" id="cd00165">
    <property type="entry name" value="S4"/>
    <property type="match status" value="1"/>
</dbReference>
<dbReference type="Gene3D" id="3.30.2350.10">
    <property type="entry name" value="Pseudouridine synthase"/>
    <property type="match status" value="1"/>
</dbReference>
<dbReference type="Pfam" id="PF00849">
    <property type="entry name" value="PseudoU_synth_2"/>
    <property type="match status" value="1"/>
</dbReference>
<feature type="domain" description="RNA-binding S4" evidence="8">
    <location>
        <begin position="19"/>
        <end position="83"/>
    </location>
</feature>
<keyword evidence="4 7" id="KW-0413">Isomerase</keyword>
<keyword evidence="10" id="KW-1185">Reference proteome</keyword>
<evidence type="ECO:0000313" key="10">
    <source>
        <dbReference type="Proteomes" id="UP000186795"/>
    </source>
</evidence>
<evidence type="ECO:0000256" key="2">
    <source>
        <dbReference type="ARBA" id="ARBA00010876"/>
    </source>
</evidence>
<dbReference type="EC" id="5.4.99.-" evidence="7"/>
<dbReference type="CDD" id="cd02869">
    <property type="entry name" value="PseudoU_synth_RluA_like"/>
    <property type="match status" value="1"/>
</dbReference>
<proteinExistence type="inferred from homology"/>
<evidence type="ECO:0000256" key="6">
    <source>
        <dbReference type="PROSITE-ProRule" id="PRU00182"/>
    </source>
</evidence>
<dbReference type="Proteomes" id="UP000186795">
    <property type="component" value="Unassembled WGS sequence"/>
</dbReference>
<dbReference type="GO" id="GO:0120159">
    <property type="term" value="F:rRNA pseudouridine synthase activity"/>
    <property type="evidence" value="ECO:0007669"/>
    <property type="project" value="UniProtKB-ARBA"/>
</dbReference>
<dbReference type="InterPro" id="IPR006225">
    <property type="entry name" value="PsdUridine_synth_RluC/D"/>
</dbReference>
<dbReference type="SUPFAM" id="SSF55174">
    <property type="entry name" value="Alpha-L RNA-binding motif"/>
    <property type="match status" value="1"/>
</dbReference>
<evidence type="ECO:0000256" key="4">
    <source>
        <dbReference type="ARBA" id="ARBA00023235"/>
    </source>
</evidence>